<evidence type="ECO:0000259" key="2">
    <source>
        <dbReference type="Pfam" id="PF26055"/>
    </source>
</evidence>
<dbReference type="InterPro" id="IPR058939">
    <property type="entry name" value="Mtase_EDM2"/>
</dbReference>
<sequence length="114" mass="13242">MIRCLLASTVVCLFQAFYLPGSVDVNDKQIEDWNVNAPVLYLWSCPDWTPKHKAIAEQHGHLSGAQKKDRTEESHDEMHVPRLYRNVIFFMNPLLIKVKMYIKVNLKMGNKKAQ</sequence>
<keyword evidence="1" id="KW-0732">Signal</keyword>
<feature type="chain" id="PRO_5043777776" evidence="1">
    <location>
        <begin position="17"/>
        <end position="114"/>
    </location>
</feature>
<comment type="caution">
    <text evidence="3">The sequence shown here is derived from an EMBL/GenBank/DDBJ whole genome shotgun (WGS) entry which is preliminary data.</text>
</comment>
<dbReference type="EMBL" id="JACGWK010000005">
    <property type="protein sequence ID" value="KAL0353695.1"/>
    <property type="molecule type" value="Genomic_DNA"/>
</dbReference>
<organism evidence="3">
    <name type="scientific">Sesamum angustifolium</name>
    <dbReference type="NCBI Taxonomy" id="2727405"/>
    <lineage>
        <taxon>Eukaryota</taxon>
        <taxon>Viridiplantae</taxon>
        <taxon>Streptophyta</taxon>
        <taxon>Embryophyta</taxon>
        <taxon>Tracheophyta</taxon>
        <taxon>Spermatophyta</taxon>
        <taxon>Magnoliopsida</taxon>
        <taxon>eudicotyledons</taxon>
        <taxon>Gunneridae</taxon>
        <taxon>Pentapetalae</taxon>
        <taxon>asterids</taxon>
        <taxon>lamiids</taxon>
        <taxon>Lamiales</taxon>
        <taxon>Pedaliaceae</taxon>
        <taxon>Sesamum</taxon>
    </lineage>
</organism>
<gene>
    <name evidence="3" type="ORF">Sangu_0950800</name>
</gene>
<dbReference type="AlphaFoldDB" id="A0AAW2PF00"/>
<protein>
    <submittedName>
        <fullName evidence="3">Protein ENHANCED DOWNY MILDEW 2</fullName>
    </submittedName>
</protein>
<reference evidence="3" key="1">
    <citation type="submission" date="2020-06" db="EMBL/GenBank/DDBJ databases">
        <authorList>
            <person name="Li T."/>
            <person name="Hu X."/>
            <person name="Zhang T."/>
            <person name="Song X."/>
            <person name="Zhang H."/>
            <person name="Dai N."/>
            <person name="Sheng W."/>
            <person name="Hou X."/>
            <person name="Wei L."/>
        </authorList>
    </citation>
    <scope>NUCLEOTIDE SEQUENCE</scope>
    <source>
        <strain evidence="3">G01</strain>
        <tissue evidence="3">Leaf</tissue>
    </source>
</reference>
<evidence type="ECO:0000256" key="1">
    <source>
        <dbReference type="SAM" id="SignalP"/>
    </source>
</evidence>
<feature type="domain" description="DM2" evidence="2">
    <location>
        <begin position="13"/>
        <end position="57"/>
    </location>
</feature>
<evidence type="ECO:0000313" key="3">
    <source>
        <dbReference type="EMBL" id="KAL0353695.1"/>
    </source>
</evidence>
<dbReference type="Pfam" id="PF26055">
    <property type="entry name" value="Mtase_EDM2"/>
    <property type="match status" value="1"/>
</dbReference>
<reference evidence="3" key="2">
    <citation type="journal article" date="2024" name="Plant">
        <title>Genomic evolution and insights into agronomic trait innovations of Sesamum species.</title>
        <authorList>
            <person name="Miao H."/>
            <person name="Wang L."/>
            <person name="Qu L."/>
            <person name="Liu H."/>
            <person name="Sun Y."/>
            <person name="Le M."/>
            <person name="Wang Q."/>
            <person name="Wei S."/>
            <person name="Zheng Y."/>
            <person name="Lin W."/>
            <person name="Duan Y."/>
            <person name="Cao H."/>
            <person name="Xiong S."/>
            <person name="Wang X."/>
            <person name="Wei L."/>
            <person name="Li C."/>
            <person name="Ma Q."/>
            <person name="Ju M."/>
            <person name="Zhao R."/>
            <person name="Li G."/>
            <person name="Mu C."/>
            <person name="Tian Q."/>
            <person name="Mei H."/>
            <person name="Zhang T."/>
            <person name="Gao T."/>
            <person name="Zhang H."/>
        </authorList>
    </citation>
    <scope>NUCLEOTIDE SEQUENCE</scope>
    <source>
        <strain evidence="3">G01</strain>
    </source>
</reference>
<dbReference type="PANTHER" id="PTHR46235">
    <property type="entry name" value="PHD FINGER-CONTAINING PROTEIN DDB_G0268158"/>
    <property type="match status" value="1"/>
</dbReference>
<accession>A0AAW2PF00</accession>
<feature type="signal peptide" evidence="1">
    <location>
        <begin position="1"/>
        <end position="16"/>
    </location>
</feature>
<name>A0AAW2PF00_9LAMI</name>
<proteinExistence type="predicted"/>
<dbReference type="PANTHER" id="PTHR46235:SF3">
    <property type="entry name" value="PHD FINGER-CONTAINING PROTEIN DDB_G0268158"/>
    <property type="match status" value="1"/>
</dbReference>